<name>A0A942DWP2_9HYPH</name>
<dbReference type="InterPro" id="IPR007367">
    <property type="entry name" value="DUF433"/>
</dbReference>
<dbReference type="RefSeq" id="WP_188253975.1">
    <property type="nucleotide sequence ID" value="NZ_JABVCF010000003.1"/>
</dbReference>
<dbReference type="PANTHER" id="PTHR34849">
    <property type="entry name" value="SSL5025 PROTEIN"/>
    <property type="match status" value="1"/>
</dbReference>
<dbReference type="EMBL" id="JAGWCR010000003">
    <property type="protein sequence ID" value="MBS3648418.1"/>
    <property type="molecule type" value="Genomic_DNA"/>
</dbReference>
<dbReference type="InterPro" id="IPR036388">
    <property type="entry name" value="WH-like_DNA-bd_sf"/>
</dbReference>
<dbReference type="PANTHER" id="PTHR34849:SF3">
    <property type="entry name" value="SSR2962 PROTEIN"/>
    <property type="match status" value="1"/>
</dbReference>
<evidence type="ECO:0000313" key="1">
    <source>
        <dbReference type="EMBL" id="MBS3648418.1"/>
    </source>
</evidence>
<accession>A0A942DWP2</accession>
<reference evidence="1" key="1">
    <citation type="submission" date="2021-04" db="EMBL/GenBank/DDBJ databases">
        <title>Pseudaminobacter soli sp. nov., isolated from paddy soil contaminated by heavy metals.</title>
        <authorList>
            <person name="Zhang K."/>
        </authorList>
    </citation>
    <scope>NUCLEOTIDE SEQUENCE</scope>
    <source>
        <strain evidence="1">19-2017</strain>
    </source>
</reference>
<gene>
    <name evidence="1" type="ORF">KEU06_07220</name>
</gene>
<evidence type="ECO:0000313" key="2">
    <source>
        <dbReference type="Proteomes" id="UP000680348"/>
    </source>
</evidence>
<dbReference type="Pfam" id="PF04255">
    <property type="entry name" value="DUF433"/>
    <property type="match status" value="1"/>
</dbReference>
<keyword evidence="2" id="KW-1185">Reference proteome</keyword>
<dbReference type="SUPFAM" id="SSF46689">
    <property type="entry name" value="Homeodomain-like"/>
    <property type="match status" value="1"/>
</dbReference>
<proteinExistence type="predicted"/>
<dbReference type="InterPro" id="IPR009057">
    <property type="entry name" value="Homeodomain-like_sf"/>
</dbReference>
<sequence length="75" mass="8069">MDIDDVVSVDPEVMSGAVVFKGTRVPVSTLFEYLKSGDSLAEFLLDFPTVDRLQAEAVIRLAAADIERLAGKKAA</sequence>
<dbReference type="AlphaFoldDB" id="A0A942DWP2"/>
<organism evidence="1 2">
    <name type="scientific">Pseudaminobacter soli</name>
    <name type="common">ex Zhang et al. 2022</name>
    <dbReference type="NCBI Taxonomy" id="2831468"/>
    <lineage>
        <taxon>Bacteria</taxon>
        <taxon>Pseudomonadati</taxon>
        <taxon>Pseudomonadota</taxon>
        <taxon>Alphaproteobacteria</taxon>
        <taxon>Hyphomicrobiales</taxon>
        <taxon>Phyllobacteriaceae</taxon>
        <taxon>Pseudaminobacter</taxon>
    </lineage>
</organism>
<dbReference type="Gene3D" id="1.10.10.10">
    <property type="entry name" value="Winged helix-like DNA-binding domain superfamily/Winged helix DNA-binding domain"/>
    <property type="match status" value="1"/>
</dbReference>
<comment type="caution">
    <text evidence="1">The sequence shown here is derived from an EMBL/GenBank/DDBJ whole genome shotgun (WGS) entry which is preliminary data.</text>
</comment>
<dbReference type="Proteomes" id="UP000680348">
    <property type="component" value="Unassembled WGS sequence"/>
</dbReference>
<protein>
    <submittedName>
        <fullName evidence="1">DUF433 domain-containing protein</fullName>
    </submittedName>
</protein>